<keyword evidence="1" id="KW-0472">Membrane</keyword>
<keyword evidence="1" id="KW-0812">Transmembrane</keyword>
<accession>A0A382I9L2</accession>
<sequence>MRIKILQMVGLLLIIPLIAMQLTDEVEWSLFDFIIMGTLLLITGLMGEIIFKKVKKYKHRVILYIVVIIIFFLIWAELSVGIFGTPFAGS</sequence>
<dbReference type="AlphaFoldDB" id="A0A382I9L2"/>
<reference evidence="2" key="1">
    <citation type="submission" date="2018-05" db="EMBL/GenBank/DDBJ databases">
        <authorList>
            <person name="Lanie J.A."/>
            <person name="Ng W.-L."/>
            <person name="Kazmierczak K.M."/>
            <person name="Andrzejewski T.M."/>
            <person name="Davidsen T.M."/>
            <person name="Wayne K.J."/>
            <person name="Tettelin H."/>
            <person name="Glass J.I."/>
            <person name="Rusch D."/>
            <person name="Podicherti R."/>
            <person name="Tsui H.-C.T."/>
            <person name="Winkler M.E."/>
        </authorList>
    </citation>
    <scope>NUCLEOTIDE SEQUENCE</scope>
</reference>
<dbReference type="EMBL" id="UINC01066081">
    <property type="protein sequence ID" value="SVB96414.1"/>
    <property type="molecule type" value="Genomic_DNA"/>
</dbReference>
<proteinExistence type="predicted"/>
<feature type="transmembrane region" description="Helical" evidence="1">
    <location>
        <begin position="63"/>
        <end position="84"/>
    </location>
</feature>
<gene>
    <name evidence="2" type="ORF">METZ01_LOCUS249268</name>
</gene>
<feature type="transmembrane region" description="Helical" evidence="1">
    <location>
        <begin position="29"/>
        <end position="51"/>
    </location>
</feature>
<organism evidence="2">
    <name type="scientific">marine metagenome</name>
    <dbReference type="NCBI Taxonomy" id="408172"/>
    <lineage>
        <taxon>unclassified sequences</taxon>
        <taxon>metagenomes</taxon>
        <taxon>ecological metagenomes</taxon>
    </lineage>
</organism>
<keyword evidence="1" id="KW-1133">Transmembrane helix</keyword>
<name>A0A382I9L2_9ZZZZ</name>
<evidence type="ECO:0000256" key="1">
    <source>
        <dbReference type="SAM" id="Phobius"/>
    </source>
</evidence>
<evidence type="ECO:0000313" key="2">
    <source>
        <dbReference type="EMBL" id="SVB96414.1"/>
    </source>
</evidence>
<protein>
    <submittedName>
        <fullName evidence="2">Uncharacterized protein</fullName>
    </submittedName>
</protein>